<comment type="similarity">
    <text evidence="1">Belongs to the SNF8 family.</text>
</comment>
<organism evidence="3 4">
    <name type="scientific">Scleroderma citrinum Foug A</name>
    <dbReference type="NCBI Taxonomy" id="1036808"/>
    <lineage>
        <taxon>Eukaryota</taxon>
        <taxon>Fungi</taxon>
        <taxon>Dikarya</taxon>
        <taxon>Basidiomycota</taxon>
        <taxon>Agaricomycotina</taxon>
        <taxon>Agaricomycetes</taxon>
        <taxon>Agaricomycetidae</taxon>
        <taxon>Boletales</taxon>
        <taxon>Sclerodermatineae</taxon>
        <taxon>Sclerodermataceae</taxon>
        <taxon>Scleroderma</taxon>
    </lineage>
</organism>
<dbReference type="STRING" id="1036808.A0A0C3EF77"/>
<reference evidence="3 4" key="1">
    <citation type="submission" date="2014-04" db="EMBL/GenBank/DDBJ databases">
        <authorList>
            <consortium name="DOE Joint Genome Institute"/>
            <person name="Kuo A."/>
            <person name="Kohler A."/>
            <person name="Nagy L.G."/>
            <person name="Floudas D."/>
            <person name="Copeland A."/>
            <person name="Barry K.W."/>
            <person name="Cichocki N."/>
            <person name="Veneault-Fourrey C."/>
            <person name="LaButti K."/>
            <person name="Lindquist E.A."/>
            <person name="Lipzen A."/>
            <person name="Lundell T."/>
            <person name="Morin E."/>
            <person name="Murat C."/>
            <person name="Sun H."/>
            <person name="Tunlid A."/>
            <person name="Henrissat B."/>
            <person name="Grigoriev I.V."/>
            <person name="Hibbett D.S."/>
            <person name="Martin F."/>
            <person name="Nordberg H.P."/>
            <person name="Cantor M.N."/>
            <person name="Hua S.X."/>
        </authorList>
    </citation>
    <scope>NUCLEOTIDE SEQUENCE [LARGE SCALE GENOMIC DNA]</scope>
    <source>
        <strain evidence="3 4">Foug A</strain>
    </source>
</reference>
<accession>A0A0C3EF77</accession>
<sequence>MLKPLGAGYEVINVKNGEMVCNVVKELDQDQAVVLAESRAEDGRIVKETLVIRCGWTCERARTALENMLLRDGLCWLDTQDELHRKAYWVPSAMRWDDPSKVVVVTPLTSLRCKWYGGHGDVDMVLAVRVVVTLSLSFGIVVSWLYDGQPPK</sequence>
<dbReference type="PANTHER" id="PTHR12806">
    <property type="entry name" value="EAP30 SUBUNIT OF ELL COMPLEX"/>
    <property type="match status" value="1"/>
</dbReference>
<feature type="transmembrane region" description="Helical" evidence="2">
    <location>
        <begin position="124"/>
        <end position="146"/>
    </location>
</feature>
<dbReference type="PANTHER" id="PTHR12806:SF0">
    <property type="entry name" value="VACUOLAR-SORTING PROTEIN SNF8"/>
    <property type="match status" value="1"/>
</dbReference>
<dbReference type="GO" id="GO:0043328">
    <property type="term" value="P:protein transport to vacuole involved in ubiquitin-dependent protein catabolic process via the multivesicular body sorting pathway"/>
    <property type="evidence" value="ECO:0007669"/>
    <property type="project" value="TreeGrafter"/>
</dbReference>
<evidence type="ECO:0000313" key="3">
    <source>
        <dbReference type="EMBL" id="KIM66974.1"/>
    </source>
</evidence>
<name>A0A0C3EF77_9AGAM</name>
<dbReference type="HOGENOM" id="CLU_1723411_0_0_1"/>
<dbReference type="AlphaFoldDB" id="A0A0C3EF77"/>
<dbReference type="OrthoDB" id="283883at2759"/>
<keyword evidence="4" id="KW-1185">Reference proteome</keyword>
<proteinExistence type="inferred from homology"/>
<dbReference type="InterPro" id="IPR016689">
    <property type="entry name" value="ESCRT-2_cplx_Snf8"/>
</dbReference>
<dbReference type="SUPFAM" id="SSF46785">
    <property type="entry name" value="Winged helix' DNA-binding domain"/>
    <property type="match status" value="1"/>
</dbReference>
<evidence type="ECO:0000313" key="4">
    <source>
        <dbReference type="Proteomes" id="UP000053989"/>
    </source>
</evidence>
<protein>
    <submittedName>
        <fullName evidence="3">Uncharacterized protein</fullName>
    </submittedName>
</protein>
<dbReference type="InterPro" id="IPR036390">
    <property type="entry name" value="WH_DNA-bd_sf"/>
</dbReference>
<dbReference type="EMBL" id="KN822014">
    <property type="protein sequence ID" value="KIM66974.1"/>
    <property type="molecule type" value="Genomic_DNA"/>
</dbReference>
<dbReference type="Proteomes" id="UP000053989">
    <property type="component" value="Unassembled WGS sequence"/>
</dbReference>
<keyword evidence="2" id="KW-0812">Transmembrane</keyword>
<gene>
    <name evidence="3" type="ORF">SCLCIDRAFT_1210434</name>
</gene>
<dbReference type="InterPro" id="IPR036388">
    <property type="entry name" value="WH-like_DNA-bd_sf"/>
</dbReference>
<keyword evidence="2" id="KW-1133">Transmembrane helix</keyword>
<evidence type="ECO:0000256" key="1">
    <source>
        <dbReference type="ARBA" id="ARBA00009834"/>
    </source>
</evidence>
<dbReference type="Gene3D" id="1.10.10.10">
    <property type="entry name" value="Winged helix-like DNA-binding domain superfamily/Winged helix DNA-binding domain"/>
    <property type="match status" value="1"/>
</dbReference>
<dbReference type="InParanoid" id="A0A0C3EF77"/>
<dbReference type="GO" id="GO:0000814">
    <property type="term" value="C:ESCRT II complex"/>
    <property type="evidence" value="ECO:0007669"/>
    <property type="project" value="InterPro"/>
</dbReference>
<dbReference type="InterPro" id="IPR040608">
    <property type="entry name" value="Snf8/Vps36"/>
</dbReference>
<evidence type="ECO:0000256" key="2">
    <source>
        <dbReference type="SAM" id="Phobius"/>
    </source>
</evidence>
<reference evidence="4" key="2">
    <citation type="submission" date="2015-01" db="EMBL/GenBank/DDBJ databases">
        <title>Evolutionary Origins and Diversification of the Mycorrhizal Mutualists.</title>
        <authorList>
            <consortium name="DOE Joint Genome Institute"/>
            <consortium name="Mycorrhizal Genomics Consortium"/>
            <person name="Kohler A."/>
            <person name="Kuo A."/>
            <person name="Nagy L.G."/>
            <person name="Floudas D."/>
            <person name="Copeland A."/>
            <person name="Barry K.W."/>
            <person name="Cichocki N."/>
            <person name="Veneault-Fourrey C."/>
            <person name="LaButti K."/>
            <person name="Lindquist E.A."/>
            <person name="Lipzen A."/>
            <person name="Lundell T."/>
            <person name="Morin E."/>
            <person name="Murat C."/>
            <person name="Riley R."/>
            <person name="Ohm R."/>
            <person name="Sun H."/>
            <person name="Tunlid A."/>
            <person name="Henrissat B."/>
            <person name="Grigoriev I.V."/>
            <person name="Hibbett D.S."/>
            <person name="Martin F."/>
        </authorList>
    </citation>
    <scope>NUCLEOTIDE SEQUENCE [LARGE SCALE GENOMIC DNA]</scope>
    <source>
        <strain evidence="4">Foug A</strain>
    </source>
</reference>
<dbReference type="Pfam" id="PF04157">
    <property type="entry name" value="EAP30"/>
    <property type="match status" value="1"/>
</dbReference>
<keyword evidence="2" id="KW-0472">Membrane</keyword>